<dbReference type="RefSeq" id="WP_107139349.1">
    <property type="nucleotide sequence ID" value="NZ_PYSV01000024.1"/>
</dbReference>
<organism evidence="1 2">
    <name type="scientific">Deinococcus arcticus</name>
    <dbReference type="NCBI Taxonomy" id="2136176"/>
    <lineage>
        <taxon>Bacteria</taxon>
        <taxon>Thermotogati</taxon>
        <taxon>Deinococcota</taxon>
        <taxon>Deinococci</taxon>
        <taxon>Deinococcales</taxon>
        <taxon>Deinococcaceae</taxon>
        <taxon>Deinococcus</taxon>
    </lineage>
</organism>
<gene>
    <name evidence="1" type="ORF">C8263_17070</name>
</gene>
<comment type="caution">
    <text evidence="1">The sequence shown here is derived from an EMBL/GenBank/DDBJ whole genome shotgun (WGS) entry which is preliminary data.</text>
</comment>
<keyword evidence="2" id="KW-1185">Reference proteome</keyword>
<protein>
    <submittedName>
        <fullName evidence="1">Uncharacterized protein</fullName>
    </submittedName>
</protein>
<evidence type="ECO:0000313" key="1">
    <source>
        <dbReference type="EMBL" id="PTA66613.1"/>
    </source>
</evidence>
<proteinExistence type="predicted"/>
<evidence type="ECO:0000313" key="2">
    <source>
        <dbReference type="Proteomes" id="UP000240317"/>
    </source>
</evidence>
<accession>A0A2T3W4C3</accession>
<dbReference type="AlphaFoldDB" id="A0A2T3W4C3"/>
<sequence length="207" mass="22054">MTSNLSADKKVYPIDVMNQELGRERPYEEMALVTIPAWVAMEALKMAWDAALDAGGPTEYQGRMSAVRHVLFERTSAALEAAGLPGEPGEVNGQACTVRLWPADANWQPVRETQGQVRPVRLGGTHHYVAVTMQGGGEPRFIVDGQWATEVQAAAEGSVVFGAVDRLRAMARESGGATFLLGSHLEASGQTKAGSAYLAYAVVPAGL</sequence>
<dbReference type="EMBL" id="PYSV01000024">
    <property type="protein sequence ID" value="PTA66613.1"/>
    <property type="molecule type" value="Genomic_DNA"/>
</dbReference>
<dbReference type="Proteomes" id="UP000240317">
    <property type="component" value="Unassembled WGS sequence"/>
</dbReference>
<name>A0A2T3W4C3_9DEIO</name>
<reference evidence="1 2" key="1">
    <citation type="submission" date="2018-03" db="EMBL/GenBank/DDBJ databases">
        <title>Draft genome of Deinococcus sp. OD32.</title>
        <authorList>
            <person name="Wang X.-P."/>
            <person name="Du Z.-J."/>
        </authorList>
    </citation>
    <scope>NUCLEOTIDE SEQUENCE [LARGE SCALE GENOMIC DNA]</scope>
    <source>
        <strain evidence="1 2">OD32</strain>
    </source>
</reference>